<dbReference type="EMBL" id="JARQWQ010000043">
    <property type="protein sequence ID" value="KAK2558569.1"/>
    <property type="molecule type" value="Genomic_DNA"/>
</dbReference>
<name>A0AAD9QC27_ACRCE</name>
<reference evidence="1" key="2">
    <citation type="journal article" date="2023" name="Science">
        <title>Genomic signatures of disease resistance in endangered staghorn corals.</title>
        <authorList>
            <person name="Vollmer S.V."/>
            <person name="Selwyn J.D."/>
            <person name="Despard B.A."/>
            <person name="Roesel C.L."/>
        </authorList>
    </citation>
    <scope>NUCLEOTIDE SEQUENCE</scope>
    <source>
        <strain evidence="1">K2</strain>
    </source>
</reference>
<evidence type="ECO:0000313" key="2">
    <source>
        <dbReference type="Proteomes" id="UP001249851"/>
    </source>
</evidence>
<sequence>MQIQQKGCVILIINFQCEGWDCSPDHNVYLDVFNKGQNPFGLPVEKVVKQDEKKFDKVRYFVKDPVNNAYTLKTTDRYFVSVLVYCKDYSYPLW</sequence>
<evidence type="ECO:0000313" key="1">
    <source>
        <dbReference type="EMBL" id="KAK2558569.1"/>
    </source>
</evidence>
<keyword evidence="2" id="KW-1185">Reference proteome</keyword>
<proteinExistence type="predicted"/>
<feature type="non-terminal residue" evidence="1">
    <location>
        <position position="1"/>
    </location>
</feature>
<gene>
    <name evidence="1" type="ORF">P5673_018746</name>
</gene>
<accession>A0AAD9QC27</accession>
<dbReference type="AlphaFoldDB" id="A0AAD9QC27"/>
<reference evidence="1" key="1">
    <citation type="journal article" date="2023" name="G3 (Bethesda)">
        <title>Whole genome assembly and annotation of the endangered Caribbean coral Acropora cervicornis.</title>
        <authorList>
            <person name="Selwyn J.D."/>
            <person name="Vollmer S.V."/>
        </authorList>
    </citation>
    <scope>NUCLEOTIDE SEQUENCE</scope>
    <source>
        <strain evidence="1">K2</strain>
    </source>
</reference>
<dbReference type="Proteomes" id="UP001249851">
    <property type="component" value="Unassembled WGS sequence"/>
</dbReference>
<protein>
    <submittedName>
        <fullName evidence="1">Uncharacterized protein</fullName>
    </submittedName>
</protein>
<comment type="caution">
    <text evidence="1">The sequence shown here is derived from an EMBL/GenBank/DDBJ whole genome shotgun (WGS) entry which is preliminary data.</text>
</comment>
<organism evidence="1 2">
    <name type="scientific">Acropora cervicornis</name>
    <name type="common">Staghorn coral</name>
    <dbReference type="NCBI Taxonomy" id="6130"/>
    <lineage>
        <taxon>Eukaryota</taxon>
        <taxon>Metazoa</taxon>
        <taxon>Cnidaria</taxon>
        <taxon>Anthozoa</taxon>
        <taxon>Hexacorallia</taxon>
        <taxon>Scleractinia</taxon>
        <taxon>Astrocoeniina</taxon>
        <taxon>Acroporidae</taxon>
        <taxon>Acropora</taxon>
    </lineage>
</organism>